<organism evidence="10 11">
    <name type="scientific">Tilletiaria anomala (strain ATCC 24038 / CBS 436.72 / UBC 951)</name>
    <dbReference type="NCBI Taxonomy" id="1037660"/>
    <lineage>
        <taxon>Eukaryota</taxon>
        <taxon>Fungi</taxon>
        <taxon>Dikarya</taxon>
        <taxon>Basidiomycota</taxon>
        <taxon>Ustilaginomycotina</taxon>
        <taxon>Exobasidiomycetes</taxon>
        <taxon>Georgefischeriales</taxon>
        <taxon>Tilletiariaceae</taxon>
        <taxon>Tilletiaria</taxon>
    </lineage>
</organism>
<feature type="transmembrane region" description="Helical" evidence="8">
    <location>
        <begin position="41"/>
        <end position="61"/>
    </location>
</feature>
<dbReference type="AlphaFoldDB" id="A0A066V9N9"/>
<feature type="compositionally biased region" description="Polar residues" evidence="7">
    <location>
        <begin position="492"/>
        <end position="502"/>
    </location>
</feature>
<evidence type="ECO:0000256" key="3">
    <source>
        <dbReference type="ARBA" id="ARBA00022448"/>
    </source>
</evidence>
<dbReference type="GO" id="GO:0016020">
    <property type="term" value="C:membrane"/>
    <property type="evidence" value="ECO:0007669"/>
    <property type="project" value="UniProtKB-SubCell"/>
</dbReference>
<evidence type="ECO:0000256" key="6">
    <source>
        <dbReference type="ARBA" id="ARBA00023136"/>
    </source>
</evidence>
<dbReference type="PANTHER" id="PTHR12266:SF0">
    <property type="entry name" value="MITOCHONDRIAL SODIUM_CALCIUM EXCHANGER PROTEIN"/>
    <property type="match status" value="1"/>
</dbReference>
<feature type="compositionally biased region" description="Polar residues" evidence="7">
    <location>
        <begin position="421"/>
        <end position="444"/>
    </location>
</feature>
<proteinExistence type="inferred from homology"/>
<evidence type="ECO:0000256" key="7">
    <source>
        <dbReference type="SAM" id="MobiDB-lite"/>
    </source>
</evidence>
<keyword evidence="6 8" id="KW-0472">Membrane</keyword>
<feature type="domain" description="Sodium/calcium exchanger membrane region" evidence="9">
    <location>
        <begin position="150"/>
        <end position="266"/>
    </location>
</feature>
<dbReference type="OrthoDB" id="407410at2759"/>
<dbReference type="RefSeq" id="XP_013240714.1">
    <property type="nucleotide sequence ID" value="XM_013385260.1"/>
</dbReference>
<feature type="domain" description="Sodium/calcium exchanger membrane region" evidence="9">
    <location>
        <begin position="700"/>
        <end position="861"/>
    </location>
</feature>
<keyword evidence="11" id="KW-1185">Reference proteome</keyword>
<dbReference type="FunCoup" id="A0A066V9N9">
    <property type="interactions" value="33"/>
</dbReference>
<comment type="subcellular location">
    <subcellularLocation>
        <location evidence="1">Membrane</location>
        <topology evidence="1">Multi-pass membrane protein</topology>
    </subcellularLocation>
</comment>
<feature type="transmembrane region" description="Helical" evidence="8">
    <location>
        <begin position="813"/>
        <end position="835"/>
    </location>
</feature>
<dbReference type="Proteomes" id="UP000027361">
    <property type="component" value="Unassembled WGS sequence"/>
</dbReference>
<dbReference type="GeneID" id="25265260"/>
<evidence type="ECO:0000256" key="1">
    <source>
        <dbReference type="ARBA" id="ARBA00004141"/>
    </source>
</evidence>
<evidence type="ECO:0000256" key="4">
    <source>
        <dbReference type="ARBA" id="ARBA00022692"/>
    </source>
</evidence>
<feature type="transmembrane region" description="Helical" evidence="8">
    <location>
        <begin position="659"/>
        <end position="678"/>
    </location>
</feature>
<dbReference type="HOGENOM" id="CLU_004979_2_1_1"/>
<evidence type="ECO:0000313" key="11">
    <source>
        <dbReference type="Proteomes" id="UP000027361"/>
    </source>
</evidence>
<keyword evidence="5 8" id="KW-1133">Transmembrane helix</keyword>
<feature type="region of interest" description="Disordered" evidence="7">
    <location>
        <begin position="475"/>
        <end position="507"/>
    </location>
</feature>
<feature type="region of interest" description="Disordered" evidence="7">
    <location>
        <begin position="1"/>
        <end position="34"/>
    </location>
</feature>
<dbReference type="OMA" id="ARAHFHI"/>
<feature type="transmembrane region" description="Helical" evidence="8">
    <location>
        <begin position="253"/>
        <end position="273"/>
    </location>
</feature>
<dbReference type="EMBL" id="JMSN01000118">
    <property type="protein sequence ID" value="KDN38447.1"/>
    <property type="molecule type" value="Genomic_DNA"/>
</dbReference>
<feature type="transmembrane region" description="Helical" evidence="8">
    <location>
        <begin position="227"/>
        <end position="247"/>
    </location>
</feature>
<feature type="transmembrane region" description="Helical" evidence="8">
    <location>
        <begin position="777"/>
        <end position="801"/>
    </location>
</feature>
<dbReference type="GO" id="GO:0008324">
    <property type="term" value="F:monoatomic cation transmembrane transporter activity"/>
    <property type="evidence" value="ECO:0007669"/>
    <property type="project" value="TreeGrafter"/>
</dbReference>
<keyword evidence="3" id="KW-0813">Transport</keyword>
<feature type="compositionally biased region" description="Low complexity" evidence="7">
    <location>
        <begin position="475"/>
        <end position="484"/>
    </location>
</feature>
<dbReference type="InterPro" id="IPR044880">
    <property type="entry name" value="NCX_ion-bd_dom_sf"/>
</dbReference>
<reference evidence="10 11" key="1">
    <citation type="submission" date="2014-05" db="EMBL/GenBank/DDBJ databases">
        <title>Draft genome sequence of a rare smut relative, Tilletiaria anomala UBC 951.</title>
        <authorList>
            <consortium name="DOE Joint Genome Institute"/>
            <person name="Toome M."/>
            <person name="Kuo A."/>
            <person name="Henrissat B."/>
            <person name="Lipzen A."/>
            <person name="Tritt A."/>
            <person name="Yoshinaga Y."/>
            <person name="Zane M."/>
            <person name="Barry K."/>
            <person name="Grigoriev I.V."/>
            <person name="Spatafora J.W."/>
            <person name="Aimea M.C."/>
        </authorList>
    </citation>
    <scope>NUCLEOTIDE SEQUENCE [LARGE SCALE GENOMIC DNA]</scope>
    <source>
        <strain evidence="10 11">UBC 951</strain>
    </source>
</reference>
<evidence type="ECO:0000256" key="2">
    <source>
        <dbReference type="ARBA" id="ARBA00008170"/>
    </source>
</evidence>
<dbReference type="PANTHER" id="PTHR12266">
    <property type="entry name" value="NA+/CA2+ K+ INDEPENDENT EXCHANGER"/>
    <property type="match status" value="1"/>
</dbReference>
<feature type="transmembrane region" description="Helical" evidence="8">
    <location>
        <begin position="740"/>
        <end position="757"/>
    </location>
</feature>
<feature type="transmembrane region" description="Helical" evidence="8">
    <location>
        <begin position="191"/>
        <end position="215"/>
    </location>
</feature>
<dbReference type="InterPro" id="IPR051359">
    <property type="entry name" value="CaCA_antiporter"/>
</dbReference>
<feature type="region of interest" description="Disordered" evidence="7">
    <location>
        <begin position="397"/>
        <end position="447"/>
    </location>
</feature>
<keyword evidence="4 8" id="KW-0812">Transmembrane</keyword>
<dbReference type="InterPro" id="IPR004837">
    <property type="entry name" value="NaCa_Exmemb"/>
</dbReference>
<comment type="caution">
    <text evidence="10">The sequence shown here is derived from an EMBL/GenBank/DDBJ whole genome shotgun (WGS) entry which is preliminary data.</text>
</comment>
<feature type="region of interest" description="Disordered" evidence="7">
    <location>
        <begin position="326"/>
        <end position="349"/>
    </location>
</feature>
<protein>
    <recommendedName>
        <fullName evidence="9">Sodium/calcium exchanger membrane region domain-containing protein</fullName>
    </recommendedName>
</protein>
<evidence type="ECO:0000259" key="9">
    <source>
        <dbReference type="Pfam" id="PF01699"/>
    </source>
</evidence>
<dbReference type="Pfam" id="PF01699">
    <property type="entry name" value="Na_Ca_ex"/>
    <property type="match status" value="2"/>
</dbReference>
<feature type="transmembrane region" description="Helical" evidence="8">
    <location>
        <begin position="716"/>
        <end position="735"/>
    </location>
</feature>
<sequence length="874" mass="94502">MVQRSSSRYVRPTPASVPARQLSRGDNRQAATLSPRARSRAGLLSFIGFVVFSAALHLHLFQSQAYPMPDSHYYKVKTISPGSELQRRGLSATDFALPSCHHYLQFYYCSGEESNHHNDKQPHQGTSTARRTVLRGAKLLAILAWLAFLDFFCPNLATFESTAGVTLLSFGNSSPDIFSTYGAMRKGSGSLAIGELIGAASFIVSVVAGSVMLVADFQVRPFPFCRDVGFFAVALALMLSVLFDGVLHLHECIMLVSLYVAYSATIIISSWWMGDGQGARVALPEDEAAGSRDLRANPAGVRSYLGPLTVPAAIEAGGISNEAEGVSDEGAPHGLTVHPHASQSHQRHNLRSGILPRHSILGAIEFRDVLLNLRKESSADRSVELFQSHDPEMFLSPHYPSSMHSRHSLNFSSVRPFPRSASPTTNPKDTVTSTAQDRGSTSLHGQDDYFSLERGVQDLEPGVAYDAWRSEHSSEASAAQSATSRHLDDLHSSQTGTLLNQRTGKRQDRHPVRAILRALFPSLQNFQAKSYLGMFVSFATAPAMVCLNLTLPVVDDELEGKIAQLEKDGSALQEIHLPGDERTLLAREGDEMADELAEDASVLHSRQAQLPEESSDPLEAMIELSKARKVLTVVQCALAPSFCTWAVTDEDDSRRVLKVIIAAIVGCVLGCLAAFVVWQMSGRKVHPHLAATSAIFRCMVGFVVSVMWIMTIVDEVVLILQAIGAIAGVSHAILLPQPTYLFFPACIVLGLTIFAAGNSLGDFVANTSLAPLHPVMAISACFSAPMTALLLACGGSGLVILSQSADQSYEIDLSPTLLVSGIASFLILISLLVVVPLNNFHLTRKMGACLATSYVAVMLVNVGVEFYRRQPHVA</sequence>
<evidence type="ECO:0000256" key="5">
    <source>
        <dbReference type="ARBA" id="ARBA00022989"/>
    </source>
</evidence>
<name>A0A066V9N9_TILAU</name>
<accession>A0A066V9N9</accession>
<gene>
    <name evidence="10" type="ORF">K437DRAFT_259395</name>
</gene>
<comment type="similarity">
    <text evidence="2">Belongs to the Ca(2+):cation antiporter (CaCA) (TC 2.A.19) family.</text>
</comment>
<feature type="transmembrane region" description="Helical" evidence="8">
    <location>
        <begin position="690"/>
        <end position="710"/>
    </location>
</feature>
<dbReference type="STRING" id="1037660.A0A066V9N9"/>
<dbReference type="Gene3D" id="1.20.1420.30">
    <property type="entry name" value="NCX, central ion-binding region"/>
    <property type="match status" value="2"/>
</dbReference>
<evidence type="ECO:0000313" key="10">
    <source>
        <dbReference type="EMBL" id="KDN38447.1"/>
    </source>
</evidence>
<evidence type="ECO:0000256" key="8">
    <source>
        <dbReference type="SAM" id="Phobius"/>
    </source>
</evidence>
<dbReference type="GO" id="GO:0006874">
    <property type="term" value="P:intracellular calcium ion homeostasis"/>
    <property type="evidence" value="ECO:0007669"/>
    <property type="project" value="TreeGrafter"/>
</dbReference>
<dbReference type="InParanoid" id="A0A066V9N9"/>